<reference evidence="1" key="1">
    <citation type="submission" date="2021-11" db="EMBL/GenBank/DDBJ databases">
        <authorList>
            <person name="Qingchun L."/>
            <person name="Dong Z."/>
            <person name="Zongwei Q."/>
            <person name="Jia Z."/>
            <person name="Duotao L."/>
        </authorList>
    </citation>
    <scope>NUCLEOTIDE SEQUENCE</scope>
    <source>
        <strain evidence="1">WLY-B-L2</strain>
    </source>
</reference>
<evidence type="ECO:0000313" key="2">
    <source>
        <dbReference type="Proteomes" id="UP001165422"/>
    </source>
</evidence>
<evidence type="ECO:0000313" key="1">
    <source>
        <dbReference type="EMBL" id="MCC9296615.1"/>
    </source>
</evidence>
<keyword evidence="2" id="KW-1185">Reference proteome</keyword>
<dbReference type="RefSeq" id="WP_229982082.1">
    <property type="nucleotide sequence ID" value="NZ_JAJJPB010000039.1"/>
</dbReference>
<accession>A0ABS8NBZ1</accession>
<organism evidence="1 2">
    <name type="scientific">Clostridium aromativorans</name>
    <dbReference type="NCBI Taxonomy" id="2836848"/>
    <lineage>
        <taxon>Bacteria</taxon>
        <taxon>Bacillati</taxon>
        <taxon>Bacillota</taxon>
        <taxon>Clostridia</taxon>
        <taxon>Eubacteriales</taxon>
        <taxon>Clostridiaceae</taxon>
        <taxon>Clostridium</taxon>
    </lineage>
</organism>
<dbReference type="EMBL" id="JAJJPB010000039">
    <property type="protein sequence ID" value="MCC9296615.1"/>
    <property type="molecule type" value="Genomic_DNA"/>
</dbReference>
<dbReference type="Proteomes" id="UP001165422">
    <property type="component" value="Unassembled WGS sequence"/>
</dbReference>
<protein>
    <submittedName>
        <fullName evidence="1">Uncharacterized protein</fullName>
    </submittedName>
</protein>
<name>A0ABS8NBZ1_9CLOT</name>
<proteinExistence type="predicted"/>
<gene>
    <name evidence="1" type="ORF">LN736_17385</name>
</gene>
<comment type="caution">
    <text evidence="1">The sequence shown here is derived from an EMBL/GenBank/DDBJ whole genome shotgun (WGS) entry which is preliminary data.</text>
</comment>
<sequence>MDNIFNSGFTEKSFLNLCKLITESLYDKVVKAPSNTNKKYNTKGLKFNYIENGELNACVWIKDNYDNMLINTGTLSILYAFLYCIF</sequence>